<name>A0A401GEJ2_9APHY</name>
<evidence type="ECO:0000313" key="6">
    <source>
        <dbReference type="EMBL" id="GBE80602.1"/>
    </source>
</evidence>
<keyword evidence="1" id="KW-0819">tRNA processing</keyword>
<evidence type="ECO:0000256" key="4">
    <source>
        <dbReference type="ARBA" id="ARBA00038402"/>
    </source>
</evidence>
<gene>
    <name evidence="6" type="ORF">SCP_0303170</name>
</gene>
<feature type="region of interest" description="Disordered" evidence="5">
    <location>
        <begin position="176"/>
        <end position="217"/>
    </location>
</feature>
<dbReference type="Pfam" id="PF04032">
    <property type="entry name" value="Rpr2"/>
    <property type="match status" value="1"/>
</dbReference>
<dbReference type="GO" id="GO:0005655">
    <property type="term" value="C:nucleolar ribonuclease P complex"/>
    <property type="evidence" value="ECO:0007669"/>
    <property type="project" value="TreeGrafter"/>
</dbReference>
<dbReference type="EMBL" id="BFAD01000003">
    <property type="protein sequence ID" value="GBE80602.1"/>
    <property type="molecule type" value="Genomic_DNA"/>
</dbReference>
<feature type="compositionally biased region" description="Basic residues" evidence="5">
    <location>
        <begin position="61"/>
        <end position="75"/>
    </location>
</feature>
<feature type="compositionally biased region" description="Basic residues" evidence="5">
    <location>
        <begin position="203"/>
        <end position="212"/>
    </location>
</feature>
<dbReference type="PANTHER" id="PTHR14742:SF0">
    <property type="entry name" value="RIBONUCLEASE P PROTEIN SUBUNIT P21"/>
    <property type="match status" value="1"/>
</dbReference>
<evidence type="ECO:0000313" key="7">
    <source>
        <dbReference type="Proteomes" id="UP000287166"/>
    </source>
</evidence>
<dbReference type="InParanoid" id="A0A401GEJ2"/>
<dbReference type="PANTHER" id="PTHR14742">
    <property type="entry name" value="RIBONUCLEASE P SUBUNIT P21"/>
    <property type="match status" value="1"/>
</dbReference>
<dbReference type="RefSeq" id="XP_027611515.1">
    <property type="nucleotide sequence ID" value="XM_027755714.1"/>
</dbReference>
<sequence>MGKKNKDQPPNVSLGSVTSRDIIQRINFLYQASAYLTSISSVDNIAVSAAPNLSATEHRRLQRKSKNGKLLLHRGSKTDERQKGAKARHPASTAELSRSYIRSMRVIGQKTTVKLDPNIKRTLCRGCNVVLIPGSTVATRVKKSSSHGHTVVYTCTACNTTRRIPAPPVLEADNPADDAMGMDTDSHNEQSTTPLGKDDVPKIKTKAKKRPVGRLPPLFQRRGHVVFRGNERLEEIQ</sequence>
<organism evidence="6 7">
    <name type="scientific">Sparassis crispa</name>
    <dbReference type="NCBI Taxonomy" id="139825"/>
    <lineage>
        <taxon>Eukaryota</taxon>
        <taxon>Fungi</taxon>
        <taxon>Dikarya</taxon>
        <taxon>Basidiomycota</taxon>
        <taxon>Agaricomycotina</taxon>
        <taxon>Agaricomycetes</taxon>
        <taxon>Polyporales</taxon>
        <taxon>Sparassidaceae</taxon>
        <taxon>Sparassis</taxon>
    </lineage>
</organism>
<dbReference type="InterPro" id="IPR007175">
    <property type="entry name" value="Rpr2/Snm1/Rpp21"/>
</dbReference>
<proteinExistence type="inferred from homology"/>
<dbReference type="GO" id="GO:0046872">
    <property type="term" value="F:metal ion binding"/>
    <property type="evidence" value="ECO:0007669"/>
    <property type="project" value="UniProtKB-KW"/>
</dbReference>
<dbReference type="STRING" id="139825.A0A401GEJ2"/>
<dbReference type="OrthoDB" id="128536at2759"/>
<keyword evidence="2" id="KW-0479">Metal-binding</keyword>
<keyword evidence="3" id="KW-0862">Zinc</keyword>
<protein>
    <recommendedName>
        <fullName evidence="8">Rpr2-domain-containing protein</fullName>
    </recommendedName>
</protein>
<evidence type="ECO:0000256" key="2">
    <source>
        <dbReference type="ARBA" id="ARBA00022723"/>
    </source>
</evidence>
<reference evidence="6 7" key="1">
    <citation type="journal article" date="2018" name="Sci. Rep.">
        <title>Genome sequence of the cauliflower mushroom Sparassis crispa (Hanabiratake) and its association with beneficial usage.</title>
        <authorList>
            <person name="Kiyama R."/>
            <person name="Furutani Y."/>
            <person name="Kawaguchi K."/>
            <person name="Nakanishi T."/>
        </authorList>
    </citation>
    <scope>NUCLEOTIDE SEQUENCE [LARGE SCALE GENOMIC DNA]</scope>
</reference>
<dbReference type="GO" id="GO:0008033">
    <property type="term" value="P:tRNA processing"/>
    <property type="evidence" value="ECO:0007669"/>
    <property type="project" value="UniProtKB-KW"/>
</dbReference>
<dbReference type="GeneID" id="38777519"/>
<evidence type="ECO:0000256" key="3">
    <source>
        <dbReference type="ARBA" id="ARBA00022833"/>
    </source>
</evidence>
<dbReference type="Gene3D" id="6.20.50.20">
    <property type="match status" value="1"/>
</dbReference>
<keyword evidence="7" id="KW-1185">Reference proteome</keyword>
<comment type="caution">
    <text evidence="6">The sequence shown here is derived from an EMBL/GenBank/DDBJ whole genome shotgun (WGS) entry which is preliminary data.</text>
</comment>
<accession>A0A401GEJ2</accession>
<evidence type="ECO:0000256" key="1">
    <source>
        <dbReference type="ARBA" id="ARBA00022694"/>
    </source>
</evidence>
<dbReference type="AlphaFoldDB" id="A0A401GEJ2"/>
<evidence type="ECO:0000256" key="5">
    <source>
        <dbReference type="SAM" id="MobiDB-lite"/>
    </source>
</evidence>
<dbReference type="Proteomes" id="UP000287166">
    <property type="component" value="Unassembled WGS sequence"/>
</dbReference>
<evidence type="ECO:0008006" key="8">
    <source>
        <dbReference type="Google" id="ProtNLM"/>
    </source>
</evidence>
<comment type="similarity">
    <text evidence="4">Belongs to the eukaryotic/archaeal RNase P protein component 4 family.</text>
</comment>
<feature type="region of interest" description="Disordered" evidence="5">
    <location>
        <begin position="61"/>
        <end position="95"/>
    </location>
</feature>